<dbReference type="InParanoid" id="A0A067QZP2"/>
<evidence type="ECO:0000313" key="12">
    <source>
        <dbReference type="Proteomes" id="UP000027135"/>
    </source>
</evidence>
<keyword evidence="4 7" id="KW-0547">Nucleotide-binding</keyword>
<feature type="compositionally biased region" description="Basic and acidic residues" evidence="9">
    <location>
        <begin position="36"/>
        <end position="46"/>
    </location>
</feature>
<dbReference type="Proteomes" id="UP000027135">
    <property type="component" value="Unassembled WGS sequence"/>
</dbReference>
<proteinExistence type="inferred from homology"/>
<feature type="compositionally biased region" description="Basic residues" evidence="9">
    <location>
        <begin position="26"/>
        <end position="35"/>
    </location>
</feature>
<dbReference type="eggNOG" id="KOG0603">
    <property type="taxonomic scope" value="Eukaryota"/>
</dbReference>
<protein>
    <submittedName>
        <fullName evidence="11">Ribosomal protein S6 kinase alpha-5</fullName>
    </submittedName>
</protein>
<dbReference type="FunFam" id="1.10.510.10:FF:000210">
    <property type="entry name" value="Non-specific serine/threonine protein kinase"/>
    <property type="match status" value="1"/>
</dbReference>
<gene>
    <name evidence="11" type="ORF">L798_14228</name>
</gene>
<dbReference type="STRING" id="136037.A0A067QZP2"/>
<feature type="domain" description="Protein kinase" evidence="10">
    <location>
        <begin position="83"/>
        <end position="349"/>
    </location>
</feature>
<dbReference type="PROSITE" id="PS00107">
    <property type="entry name" value="PROTEIN_KINASE_ATP"/>
    <property type="match status" value="1"/>
</dbReference>
<dbReference type="SUPFAM" id="SSF56112">
    <property type="entry name" value="Protein kinase-like (PK-like)"/>
    <property type="match status" value="1"/>
</dbReference>
<dbReference type="SMART" id="SM00220">
    <property type="entry name" value="S_TKc"/>
    <property type="match status" value="1"/>
</dbReference>
<dbReference type="OrthoDB" id="6764942at2759"/>
<feature type="region of interest" description="Disordered" evidence="9">
    <location>
        <begin position="23"/>
        <end position="46"/>
    </location>
</feature>
<dbReference type="InterPro" id="IPR008271">
    <property type="entry name" value="Ser/Thr_kinase_AS"/>
</dbReference>
<evidence type="ECO:0000259" key="10">
    <source>
        <dbReference type="PROSITE" id="PS50011"/>
    </source>
</evidence>
<keyword evidence="2" id="KW-0597">Phosphoprotein</keyword>
<dbReference type="Pfam" id="PF00069">
    <property type="entry name" value="Pkinase"/>
    <property type="match status" value="1"/>
</dbReference>
<evidence type="ECO:0000256" key="6">
    <source>
        <dbReference type="ARBA" id="ARBA00022840"/>
    </source>
</evidence>
<keyword evidence="3" id="KW-0808">Transferase</keyword>
<dbReference type="PROSITE" id="PS00108">
    <property type="entry name" value="PROTEIN_KINASE_ST"/>
    <property type="match status" value="1"/>
</dbReference>
<keyword evidence="5 11" id="KW-0418">Kinase</keyword>
<dbReference type="InterPro" id="IPR045270">
    <property type="entry name" value="STKc_AGC"/>
</dbReference>
<evidence type="ECO:0000256" key="3">
    <source>
        <dbReference type="ARBA" id="ARBA00022679"/>
    </source>
</evidence>
<dbReference type="PANTHER" id="PTHR24351">
    <property type="entry name" value="RIBOSOMAL PROTEIN S6 KINASE"/>
    <property type="match status" value="1"/>
</dbReference>
<evidence type="ECO:0000313" key="11">
    <source>
        <dbReference type="EMBL" id="KDR11857.1"/>
    </source>
</evidence>
<dbReference type="AlphaFoldDB" id="A0A067QZP2"/>
<keyword evidence="1 8" id="KW-0723">Serine/threonine-protein kinase</keyword>
<dbReference type="OMA" id="TEWFISK"/>
<dbReference type="InterPro" id="IPR011009">
    <property type="entry name" value="Kinase-like_dom_sf"/>
</dbReference>
<dbReference type="CDD" id="cd05123">
    <property type="entry name" value="STKc_AGC"/>
    <property type="match status" value="1"/>
</dbReference>
<dbReference type="Gene3D" id="3.30.200.20">
    <property type="entry name" value="Phosphorylase Kinase, domain 1"/>
    <property type="match status" value="1"/>
</dbReference>
<keyword evidence="12" id="KW-1185">Reference proteome</keyword>
<name>A0A067QZP2_ZOONE</name>
<dbReference type="Gene3D" id="1.10.510.10">
    <property type="entry name" value="Transferase(Phosphotransferase) domain 1"/>
    <property type="match status" value="1"/>
</dbReference>
<sequence length="406" mass="46610">MWKARTKSLGRLFGIQKSEKLDRVGKKARGHKQTHRCQDDKDVKVDKGSQFDQGGECTPKNCAQDNTKKVEHSRSRNPVLRDFEPLKLIGGGSYGNIFLVRKKCGADENKLYAMKIVDIINFLSQDKIKFLDTEWFISKIVCHSPFLARIYYSFYTESKFCFIQDYFPGGDLSVYLEDMKKLPEREARYFLAEIIMGIQHLHELRIIHRDIKPANILLSSDGHVVITDFGVSKDLLSKGKNELNYTLCGTAFYVAPEIINKKGHGMEVDWWSFGVTAYEMLAGLRPFTISDVEDERELIRKILKDDPVFPESFSTNAVDLIRKLLKKKPSKRLGERKGGVEDIKRHPFFKGIKWKDIGKKATEMPFHPRPVAGDSNLIQKAFDIETLVHSKYEVCTYKPCTELNGK</sequence>
<dbReference type="EMBL" id="KK853066">
    <property type="protein sequence ID" value="KDR11857.1"/>
    <property type="molecule type" value="Genomic_DNA"/>
</dbReference>
<evidence type="ECO:0000256" key="2">
    <source>
        <dbReference type="ARBA" id="ARBA00022553"/>
    </source>
</evidence>
<dbReference type="PROSITE" id="PS50011">
    <property type="entry name" value="PROTEIN_KINASE_DOM"/>
    <property type="match status" value="1"/>
</dbReference>
<comment type="similarity">
    <text evidence="8">Belongs to the protein kinase superfamily.</text>
</comment>
<evidence type="ECO:0000256" key="4">
    <source>
        <dbReference type="ARBA" id="ARBA00022741"/>
    </source>
</evidence>
<dbReference type="InterPro" id="IPR000719">
    <property type="entry name" value="Prot_kinase_dom"/>
</dbReference>
<evidence type="ECO:0000256" key="5">
    <source>
        <dbReference type="ARBA" id="ARBA00022777"/>
    </source>
</evidence>
<evidence type="ECO:0000256" key="8">
    <source>
        <dbReference type="RuleBase" id="RU000304"/>
    </source>
</evidence>
<reference evidence="11 12" key="1">
    <citation type="journal article" date="2014" name="Nat. Commun.">
        <title>Molecular traces of alternative social organization in a termite genome.</title>
        <authorList>
            <person name="Terrapon N."/>
            <person name="Li C."/>
            <person name="Robertson H.M."/>
            <person name="Ji L."/>
            <person name="Meng X."/>
            <person name="Booth W."/>
            <person name="Chen Z."/>
            <person name="Childers C.P."/>
            <person name="Glastad K.M."/>
            <person name="Gokhale K."/>
            <person name="Gowin J."/>
            <person name="Gronenberg W."/>
            <person name="Hermansen R.A."/>
            <person name="Hu H."/>
            <person name="Hunt B.G."/>
            <person name="Huylmans A.K."/>
            <person name="Khalil S.M."/>
            <person name="Mitchell R.D."/>
            <person name="Munoz-Torres M.C."/>
            <person name="Mustard J.A."/>
            <person name="Pan H."/>
            <person name="Reese J.T."/>
            <person name="Scharf M.E."/>
            <person name="Sun F."/>
            <person name="Vogel H."/>
            <person name="Xiao J."/>
            <person name="Yang W."/>
            <person name="Yang Z."/>
            <person name="Yang Z."/>
            <person name="Zhou J."/>
            <person name="Zhu J."/>
            <person name="Brent C.S."/>
            <person name="Elsik C.G."/>
            <person name="Goodisman M.A."/>
            <person name="Liberles D.A."/>
            <person name="Roe R.M."/>
            <person name="Vargo E.L."/>
            <person name="Vilcinskas A."/>
            <person name="Wang J."/>
            <person name="Bornberg-Bauer E."/>
            <person name="Korb J."/>
            <person name="Zhang G."/>
            <person name="Liebig J."/>
        </authorList>
    </citation>
    <scope>NUCLEOTIDE SEQUENCE [LARGE SCALE GENOMIC DNA]</scope>
    <source>
        <tissue evidence="11">Whole organism</tissue>
    </source>
</reference>
<evidence type="ECO:0000256" key="7">
    <source>
        <dbReference type="PROSITE-ProRule" id="PRU10141"/>
    </source>
</evidence>
<dbReference type="GO" id="GO:0004674">
    <property type="term" value="F:protein serine/threonine kinase activity"/>
    <property type="evidence" value="ECO:0007669"/>
    <property type="project" value="UniProtKB-KW"/>
</dbReference>
<organism evidence="11 12">
    <name type="scientific">Zootermopsis nevadensis</name>
    <name type="common">Dampwood termite</name>
    <dbReference type="NCBI Taxonomy" id="136037"/>
    <lineage>
        <taxon>Eukaryota</taxon>
        <taxon>Metazoa</taxon>
        <taxon>Ecdysozoa</taxon>
        <taxon>Arthropoda</taxon>
        <taxon>Hexapoda</taxon>
        <taxon>Insecta</taxon>
        <taxon>Pterygota</taxon>
        <taxon>Neoptera</taxon>
        <taxon>Polyneoptera</taxon>
        <taxon>Dictyoptera</taxon>
        <taxon>Blattodea</taxon>
        <taxon>Blattoidea</taxon>
        <taxon>Termitoidae</taxon>
        <taxon>Termopsidae</taxon>
        <taxon>Zootermopsis</taxon>
    </lineage>
</organism>
<dbReference type="GO" id="GO:0005524">
    <property type="term" value="F:ATP binding"/>
    <property type="evidence" value="ECO:0007669"/>
    <property type="project" value="UniProtKB-UniRule"/>
</dbReference>
<accession>A0A067QZP2</accession>
<feature type="binding site" evidence="7">
    <location>
        <position position="115"/>
    </location>
    <ligand>
        <name>ATP</name>
        <dbReference type="ChEBI" id="CHEBI:30616"/>
    </ligand>
</feature>
<evidence type="ECO:0000256" key="1">
    <source>
        <dbReference type="ARBA" id="ARBA00022527"/>
    </source>
</evidence>
<keyword evidence="6 7" id="KW-0067">ATP-binding</keyword>
<evidence type="ECO:0000256" key="9">
    <source>
        <dbReference type="SAM" id="MobiDB-lite"/>
    </source>
</evidence>
<dbReference type="InterPro" id="IPR017441">
    <property type="entry name" value="Protein_kinase_ATP_BS"/>
</dbReference>